<dbReference type="EMBL" id="JBITLE010000003">
    <property type="protein sequence ID" value="MFI7263028.1"/>
    <property type="molecule type" value="Genomic_DNA"/>
</dbReference>
<keyword evidence="3" id="KW-1185">Reference proteome</keyword>
<evidence type="ECO:0000256" key="1">
    <source>
        <dbReference type="SAM" id="Coils"/>
    </source>
</evidence>
<name>A0ABW7ZKN3_9ACTN</name>
<evidence type="ECO:0000313" key="2">
    <source>
        <dbReference type="EMBL" id="MFI7263028.1"/>
    </source>
</evidence>
<evidence type="ECO:0000313" key="3">
    <source>
        <dbReference type="Proteomes" id="UP001612812"/>
    </source>
</evidence>
<protein>
    <submittedName>
        <fullName evidence="2">Uncharacterized protein</fullName>
    </submittedName>
</protein>
<comment type="caution">
    <text evidence="2">The sequence shown here is derived from an EMBL/GenBank/DDBJ whole genome shotgun (WGS) entry which is preliminary data.</text>
</comment>
<keyword evidence="1" id="KW-0175">Coiled coil</keyword>
<organism evidence="2 3">
    <name type="scientific">Micromonospora maritima</name>
    <dbReference type="NCBI Taxonomy" id="986711"/>
    <lineage>
        <taxon>Bacteria</taxon>
        <taxon>Bacillati</taxon>
        <taxon>Actinomycetota</taxon>
        <taxon>Actinomycetes</taxon>
        <taxon>Micromonosporales</taxon>
        <taxon>Micromonosporaceae</taxon>
        <taxon>Micromonospora</taxon>
    </lineage>
</organism>
<proteinExistence type="predicted"/>
<dbReference type="Proteomes" id="UP001612812">
    <property type="component" value="Unassembled WGS sequence"/>
</dbReference>
<accession>A0ABW7ZKN3</accession>
<feature type="coiled-coil region" evidence="1">
    <location>
        <begin position="382"/>
        <end position="413"/>
    </location>
</feature>
<dbReference type="RefSeq" id="WP_396768929.1">
    <property type="nucleotide sequence ID" value="NZ_JBITLA010000003.1"/>
</dbReference>
<reference evidence="2 3" key="1">
    <citation type="submission" date="2024-10" db="EMBL/GenBank/DDBJ databases">
        <title>The Natural Products Discovery Center: Release of the First 8490 Sequenced Strains for Exploring Actinobacteria Biosynthetic Diversity.</title>
        <authorList>
            <person name="Kalkreuter E."/>
            <person name="Kautsar S.A."/>
            <person name="Yang D."/>
            <person name="Bader C.D."/>
            <person name="Teijaro C.N."/>
            <person name="Fluegel L."/>
            <person name="Davis C.M."/>
            <person name="Simpson J.R."/>
            <person name="Lauterbach L."/>
            <person name="Steele A.D."/>
            <person name="Gui C."/>
            <person name="Meng S."/>
            <person name="Li G."/>
            <person name="Viehrig K."/>
            <person name="Ye F."/>
            <person name="Su P."/>
            <person name="Kiefer A.F."/>
            <person name="Nichols A."/>
            <person name="Cepeda A.J."/>
            <person name="Yan W."/>
            <person name="Fan B."/>
            <person name="Jiang Y."/>
            <person name="Adhikari A."/>
            <person name="Zheng C.-J."/>
            <person name="Schuster L."/>
            <person name="Cowan T.M."/>
            <person name="Smanski M.J."/>
            <person name="Chevrette M.G."/>
            <person name="De Carvalho L.P.S."/>
            <person name="Shen B."/>
        </authorList>
    </citation>
    <scope>NUCLEOTIDE SEQUENCE [LARGE SCALE GENOMIC DNA]</scope>
    <source>
        <strain evidence="2 3">NPDC049845</strain>
    </source>
</reference>
<gene>
    <name evidence="2" type="ORF">ACIBP4_12105</name>
</gene>
<sequence length="453" mass="48856">MDELRGVGPLMLDHHAYDGCLAHVSIGSWHAVPPGFVWLGNLPVPEGVPALSNTYSGWHSLADDVVRQRRWDRELPAAAKDTYLAAATRGAVDVDFGAGTATLGAATPRLLDLSGAGSMRVPGSGPVRWSALDQLPRCTALAWAGPERGLAGALADRPIVSSLTWRDAPPVVDLTDTGLQHLSLSGADVREMRLPRSLHGLELAAVDPGLAVYAADGGRWLHLIPSGADAETTVPAGLHGVREIALDGGGTMSVTALRELKRLESLRIHWRQPPGQLIDAAALGSLTSLAVIELVDGYGLDADTLPELTSLTQLSISGLRRSIVPALKTRYRGTGVRLVIEGAKRDTWLAANLNNPFRDWIDDDARGGAAACKAYASAVRTLDKLLRNRDRQADEAESALRTLLEALNTIDQKYEIIDTLRREEAFDAFVELATRAQVPAHLADQWFDEWRDF</sequence>